<feature type="transmembrane region" description="Helical" evidence="6">
    <location>
        <begin position="12"/>
        <end position="32"/>
    </location>
</feature>
<evidence type="ECO:0000256" key="5">
    <source>
        <dbReference type="SAM" id="MobiDB-lite"/>
    </source>
</evidence>
<feature type="transmembrane region" description="Helical" evidence="6">
    <location>
        <begin position="725"/>
        <end position="749"/>
    </location>
</feature>
<reference evidence="7" key="2">
    <citation type="submission" date="2021-01" db="EMBL/GenBank/DDBJ databases">
        <authorList>
            <person name="Schikora-Tamarit M.A."/>
        </authorList>
    </citation>
    <scope>NUCLEOTIDE SEQUENCE</scope>
    <source>
        <strain evidence="7">CBS2887</strain>
    </source>
</reference>
<feature type="transmembrane region" description="Helical" evidence="6">
    <location>
        <begin position="74"/>
        <end position="94"/>
    </location>
</feature>
<dbReference type="GO" id="GO:0055085">
    <property type="term" value="P:transmembrane transport"/>
    <property type="evidence" value="ECO:0007669"/>
    <property type="project" value="InterPro"/>
</dbReference>
<name>A0A9P8QB15_WICPI</name>
<feature type="region of interest" description="Disordered" evidence="5">
    <location>
        <begin position="400"/>
        <end position="441"/>
    </location>
</feature>
<evidence type="ECO:0000313" key="8">
    <source>
        <dbReference type="Proteomes" id="UP000774326"/>
    </source>
</evidence>
<feature type="transmembrane region" description="Helical" evidence="6">
    <location>
        <begin position="655"/>
        <end position="682"/>
    </location>
</feature>
<evidence type="ECO:0008006" key="9">
    <source>
        <dbReference type="Google" id="ProtNLM"/>
    </source>
</evidence>
<evidence type="ECO:0000256" key="3">
    <source>
        <dbReference type="ARBA" id="ARBA00022989"/>
    </source>
</evidence>
<feature type="transmembrane region" description="Helical" evidence="6">
    <location>
        <begin position="688"/>
        <end position="713"/>
    </location>
</feature>
<evidence type="ECO:0000256" key="4">
    <source>
        <dbReference type="ARBA" id="ARBA00023136"/>
    </source>
</evidence>
<organism evidence="7 8">
    <name type="scientific">Wickerhamomyces pijperi</name>
    <name type="common">Yeast</name>
    <name type="synonym">Pichia pijperi</name>
    <dbReference type="NCBI Taxonomy" id="599730"/>
    <lineage>
        <taxon>Eukaryota</taxon>
        <taxon>Fungi</taxon>
        <taxon>Dikarya</taxon>
        <taxon>Ascomycota</taxon>
        <taxon>Saccharomycotina</taxon>
        <taxon>Saccharomycetes</taxon>
        <taxon>Phaffomycetales</taxon>
        <taxon>Wickerhamomycetaceae</taxon>
        <taxon>Wickerhamomyces</taxon>
    </lineage>
</organism>
<dbReference type="GO" id="GO:0016020">
    <property type="term" value="C:membrane"/>
    <property type="evidence" value="ECO:0007669"/>
    <property type="project" value="UniProtKB-SubCell"/>
</dbReference>
<protein>
    <recommendedName>
        <fullName evidence="9">Auxin efflux carrier</fullName>
    </recommendedName>
</protein>
<feature type="transmembrane region" description="Helical" evidence="6">
    <location>
        <begin position="146"/>
        <end position="167"/>
    </location>
</feature>
<reference evidence="7" key="1">
    <citation type="journal article" date="2021" name="Open Biol.">
        <title>Shared evolutionary footprints suggest mitochondrial oxidative damage underlies multiple complex I losses in fungi.</title>
        <authorList>
            <person name="Schikora-Tamarit M.A."/>
            <person name="Marcet-Houben M."/>
            <person name="Nosek J."/>
            <person name="Gabaldon T."/>
        </authorList>
    </citation>
    <scope>NUCLEOTIDE SEQUENCE</scope>
    <source>
        <strain evidence="7">CBS2887</strain>
    </source>
</reference>
<feature type="transmembrane region" description="Helical" evidence="6">
    <location>
        <begin position="575"/>
        <end position="592"/>
    </location>
</feature>
<feature type="compositionally biased region" description="Polar residues" evidence="5">
    <location>
        <begin position="423"/>
        <end position="433"/>
    </location>
</feature>
<comment type="subcellular location">
    <subcellularLocation>
        <location evidence="1">Membrane</location>
        <topology evidence="1">Multi-pass membrane protein</topology>
    </subcellularLocation>
</comment>
<evidence type="ECO:0000256" key="6">
    <source>
        <dbReference type="SAM" id="Phobius"/>
    </source>
</evidence>
<evidence type="ECO:0000256" key="1">
    <source>
        <dbReference type="ARBA" id="ARBA00004141"/>
    </source>
</evidence>
<dbReference type="AlphaFoldDB" id="A0A9P8QB15"/>
<dbReference type="Proteomes" id="UP000774326">
    <property type="component" value="Unassembled WGS sequence"/>
</dbReference>
<evidence type="ECO:0000256" key="2">
    <source>
        <dbReference type="ARBA" id="ARBA00022692"/>
    </source>
</evidence>
<accession>A0A9P8QB15</accession>
<sequence length="755" mass="81639">MSDELSLGTVIYLAVKPILKIYLILVLGYLLAVKNILTVEGTRTISDIILTVLLPSLIFNKIVSNLQSSDINNVGLICLSSVVIFATGGLMSLLTRFITPSPRRWLGGLLACGIFPNISDIPIAFLQSMDNKLIFNEPNGEKGVSYVMIFLTMFTICLFNFGGFRLIEMDFLNDKKLKEYDLEGGHNDIEPVPTDLERQGLLDEDLVDESEEKMSKAALEISEKNDAEGEDSHNFGAQLPPRLSLIRESPSSSDSPFTIEELYSTGDSMEVLNSLIGNRRRRDTHPSLNTGNVHGFDQRLQSAIWYGVDGSTSAAASKVQQEEIMAQPSAIDCESSHFNPKLKCSTTGLRRSASLTSNTRGRGACASAPPPAHRPGVMELRLTAPTQDMSVVIHQYSHDNDAASEPQPVSKTTKLTPVLPASDTASTRASHSPESLEKVDSDEDIVVRPLVTATPLTVHTKPATAATGVIASAIATASDIAVVAASAIGTAVGIATDTAVSTAIVTDAAAASTAAAPTVATDGTPSAAIKRIDKVTLTKIMTTDVGLTSEDVVGRKHNKFVASILFFLKNCLRPCALATILGMIIAFCPWLKSLFVVSGPYAPLAPDNLPIFHIFIDCTGYVGAASVPFALMVLGSCISRLDYRTAPKGFWKTAVVMVFFRLCILPVIGVLWVNLLVYVGWIDAENKILQFVVIISFSLPSMTSQVFFTAFYTDSDCTDTFQINCISFYMVVQYLFLFISLPIVATYVIKVQIKS</sequence>
<feature type="region of interest" description="Disordered" evidence="5">
    <location>
        <begin position="353"/>
        <end position="376"/>
    </location>
</feature>
<dbReference type="OrthoDB" id="435607at2759"/>
<proteinExistence type="predicted"/>
<keyword evidence="3 6" id="KW-1133">Transmembrane helix</keyword>
<dbReference type="PANTHER" id="PTHR31274:SF1">
    <property type="entry name" value="AGL149CP"/>
    <property type="match status" value="1"/>
</dbReference>
<gene>
    <name evidence="7" type="ORF">WICPIJ_002858</name>
</gene>
<dbReference type="InterPro" id="IPR004776">
    <property type="entry name" value="Mem_transp_PIN-like"/>
</dbReference>
<comment type="caution">
    <text evidence="7">The sequence shown here is derived from an EMBL/GenBank/DDBJ whole genome shotgun (WGS) entry which is preliminary data.</text>
</comment>
<keyword evidence="8" id="KW-1185">Reference proteome</keyword>
<keyword evidence="2 6" id="KW-0812">Transmembrane</keyword>
<dbReference type="InterPro" id="IPR040254">
    <property type="entry name" value="Ecm3-like"/>
</dbReference>
<evidence type="ECO:0000313" key="7">
    <source>
        <dbReference type="EMBL" id="KAH3686169.1"/>
    </source>
</evidence>
<feature type="transmembrane region" description="Helical" evidence="6">
    <location>
        <begin position="106"/>
        <end position="126"/>
    </location>
</feature>
<dbReference type="PANTHER" id="PTHR31274">
    <property type="entry name" value="PROTEIN ECM3"/>
    <property type="match status" value="1"/>
</dbReference>
<feature type="transmembrane region" description="Helical" evidence="6">
    <location>
        <begin position="612"/>
        <end position="634"/>
    </location>
</feature>
<dbReference type="Pfam" id="PF03547">
    <property type="entry name" value="Mem_trans"/>
    <property type="match status" value="1"/>
</dbReference>
<feature type="transmembrane region" description="Helical" evidence="6">
    <location>
        <begin position="44"/>
        <end position="62"/>
    </location>
</feature>
<keyword evidence="4 6" id="KW-0472">Membrane</keyword>
<dbReference type="EMBL" id="JAEUBG010001584">
    <property type="protein sequence ID" value="KAH3686169.1"/>
    <property type="molecule type" value="Genomic_DNA"/>
</dbReference>